<comment type="caution">
    <text evidence="11">The sequence shown here is derived from an EMBL/GenBank/DDBJ whole genome shotgun (WGS) entry which is preliminary data.</text>
</comment>
<dbReference type="GO" id="GO:0005524">
    <property type="term" value="F:ATP binding"/>
    <property type="evidence" value="ECO:0007669"/>
    <property type="project" value="UniProtKB-KW"/>
</dbReference>
<reference evidence="11 12" key="1">
    <citation type="submission" date="2023-07" db="EMBL/GenBank/DDBJ databases">
        <title>Genomic Encyclopedia of Type Strains, Phase IV (KMG-IV): sequencing the most valuable type-strain genomes for metagenomic binning, comparative biology and taxonomic classification.</title>
        <authorList>
            <person name="Goeker M."/>
        </authorList>
    </citation>
    <scope>NUCLEOTIDE SEQUENCE [LARGE SCALE GENOMIC DNA]</scope>
    <source>
        <strain evidence="11 12">DSM 100301</strain>
    </source>
</reference>
<keyword evidence="4" id="KW-0762">Sugar transport</keyword>
<comment type="similarity">
    <text evidence="1">Belongs to the ABC transporter superfamily.</text>
</comment>
<organism evidence="11 12">
    <name type="scientific">Rhizobium paknamense</name>
    <dbReference type="NCBI Taxonomy" id="1206817"/>
    <lineage>
        <taxon>Bacteria</taxon>
        <taxon>Pseudomonadati</taxon>
        <taxon>Pseudomonadota</taxon>
        <taxon>Alphaproteobacteria</taxon>
        <taxon>Hyphomicrobiales</taxon>
        <taxon>Rhizobiaceae</taxon>
        <taxon>Rhizobium/Agrobacterium group</taxon>
        <taxon>Rhizobium</taxon>
    </lineage>
</organism>
<dbReference type="InterPro" id="IPR003439">
    <property type="entry name" value="ABC_transporter-like_ATP-bd"/>
</dbReference>
<dbReference type="Gene3D" id="3.40.50.300">
    <property type="entry name" value="P-loop containing nucleotide triphosphate hydrolases"/>
    <property type="match status" value="2"/>
</dbReference>
<dbReference type="PANTHER" id="PTHR43790">
    <property type="entry name" value="CARBOHYDRATE TRANSPORT ATP-BINDING PROTEIN MG119-RELATED"/>
    <property type="match status" value="1"/>
</dbReference>
<keyword evidence="2" id="KW-0813">Transport</keyword>
<sequence length="492" mass="52710">MREPILSLRGISKSYGPVQVLKNVDLDIHAGEVVALLGENGAGKSTLSGIIAGSRTPSEGSMTWIGAPYTPASPREAIDKGLVLIHQELKLLPELSIAENVFIGRWPMKNGVVDRHEMVRRAEEQLKRLNLHIPATRKVAGLSTANQQLIEIAKALALNAKLLILDEPTAALGGAETEALFEQVRKLRAEGVGIIYISHRMEEIRQITDRIVVLRDGERVCEFADSATPVRTIVESMVGRSLERMFPALPEPKDKVVLEVENLTGANNAFRKVSFKVNAGEILGIAGLVGAGRTELVRAIAGADAIAEGRVLLDGKPLLAKGPAGAIAEGIVMVPEDRKLQGLVVAHEIGENLIYANLDKLGSRWLTPGAKRKFAKAAIQKFGVKGKAEQPASDLSGGNQQKVVIAKWLARNPRVVVLDEPTRGIDVGARAGIYDIIVGLAREGVAVIVVSSDLEEVLGVSNRILVLAQGNQAGILSREEANDVSVMELATI</sequence>
<dbReference type="PROSITE" id="PS50893">
    <property type="entry name" value="ABC_TRANSPORTER_2"/>
    <property type="match status" value="2"/>
</dbReference>
<keyword evidence="12" id="KW-1185">Reference proteome</keyword>
<proteinExistence type="inferred from homology"/>
<evidence type="ECO:0000256" key="2">
    <source>
        <dbReference type="ARBA" id="ARBA00022448"/>
    </source>
</evidence>
<evidence type="ECO:0000256" key="1">
    <source>
        <dbReference type="ARBA" id="ARBA00005417"/>
    </source>
</evidence>
<dbReference type="PROSITE" id="PS00211">
    <property type="entry name" value="ABC_TRANSPORTER_1"/>
    <property type="match status" value="1"/>
</dbReference>
<evidence type="ECO:0000256" key="4">
    <source>
        <dbReference type="ARBA" id="ARBA00022597"/>
    </source>
</evidence>
<dbReference type="InterPro" id="IPR027417">
    <property type="entry name" value="P-loop_NTPase"/>
</dbReference>
<dbReference type="SMART" id="SM00382">
    <property type="entry name" value="AAA"/>
    <property type="match status" value="2"/>
</dbReference>
<dbReference type="EMBL" id="JAUSWH010000018">
    <property type="protein sequence ID" value="MDQ0457825.1"/>
    <property type="molecule type" value="Genomic_DNA"/>
</dbReference>
<evidence type="ECO:0000256" key="8">
    <source>
        <dbReference type="ARBA" id="ARBA00022967"/>
    </source>
</evidence>
<dbReference type="CDD" id="cd03216">
    <property type="entry name" value="ABC_Carb_Monos_I"/>
    <property type="match status" value="1"/>
</dbReference>
<protein>
    <submittedName>
        <fullName evidence="11">Ribose transport system ATP-binding protein</fullName>
    </submittedName>
</protein>
<evidence type="ECO:0000256" key="7">
    <source>
        <dbReference type="ARBA" id="ARBA00022840"/>
    </source>
</evidence>
<evidence type="ECO:0000256" key="6">
    <source>
        <dbReference type="ARBA" id="ARBA00022741"/>
    </source>
</evidence>
<evidence type="ECO:0000256" key="3">
    <source>
        <dbReference type="ARBA" id="ARBA00022475"/>
    </source>
</evidence>
<keyword evidence="5" id="KW-0677">Repeat</keyword>
<dbReference type="PANTHER" id="PTHR43790:SF3">
    <property type="entry name" value="D-ALLOSE IMPORT ATP-BINDING PROTEIN ALSA-RELATED"/>
    <property type="match status" value="1"/>
</dbReference>
<evidence type="ECO:0000256" key="5">
    <source>
        <dbReference type="ARBA" id="ARBA00022737"/>
    </source>
</evidence>
<dbReference type="Pfam" id="PF00005">
    <property type="entry name" value="ABC_tran"/>
    <property type="match status" value="2"/>
</dbReference>
<keyword evidence="6" id="KW-0547">Nucleotide-binding</keyword>
<keyword evidence="8" id="KW-1278">Translocase</keyword>
<dbReference type="Proteomes" id="UP001235269">
    <property type="component" value="Unassembled WGS sequence"/>
</dbReference>
<dbReference type="SUPFAM" id="SSF52540">
    <property type="entry name" value="P-loop containing nucleoside triphosphate hydrolases"/>
    <property type="match status" value="2"/>
</dbReference>
<evidence type="ECO:0000256" key="9">
    <source>
        <dbReference type="ARBA" id="ARBA00023136"/>
    </source>
</evidence>
<accession>A0ABU0IHT7</accession>
<dbReference type="InterPro" id="IPR003593">
    <property type="entry name" value="AAA+_ATPase"/>
</dbReference>
<dbReference type="InterPro" id="IPR017871">
    <property type="entry name" value="ABC_transporter-like_CS"/>
</dbReference>
<name>A0ABU0IHT7_9HYPH</name>
<gene>
    <name evidence="11" type="ORF">QO005_004183</name>
</gene>
<dbReference type="CDD" id="cd03215">
    <property type="entry name" value="ABC_Carb_Monos_II"/>
    <property type="match status" value="1"/>
</dbReference>
<evidence type="ECO:0000313" key="12">
    <source>
        <dbReference type="Proteomes" id="UP001235269"/>
    </source>
</evidence>
<evidence type="ECO:0000259" key="10">
    <source>
        <dbReference type="PROSITE" id="PS50893"/>
    </source>
</evidence>
<dbReference type="InterPro" id="IPR050107">
    <property type="entry name" value="ABC_carbohydrate_import_ATPase"/>
</dbReference>
<evidence type="ECO:0000313" key="11">
    <source>
        <dbReference type="EMBL" id="MDQ0457825.1"/>
    </source>
</evidence>
<keyword evidence="9" id="KW-0472">Membrane</keyword>
<keyword evidence="3" id="KW-1003">Cell membrane</keyword>
<dbReference type="RefSeq" id="WP_307159925.1">
    <property type="nucleotide sequence ID" value="NZ_JAUSWH010000018.1"/>
</dbReference>
<feature type="domain" description="ABC transporter" evidence="10">
    <location>
        <begin position="6"/>
        <end position="241"/>
    </location>
</feature>
<keyword evidence="7 11" id="KW-0067">ATP-binding</keyword>
<feature type="domain" description="ABC transporter" evidence="10">
    <location>
        <begin position="252"/>
        <end position="492"/>
    </location>
</feature>